<dbReference type="InterPro" id="IPR019734">
    <property type="entry name" value="TPR_rpt"/>
</dbReference>
<dbReference type="CDD" id="cd06257">
    <property type="entry name" value="DnaJ"/>
    <property type="match status" value="1"/>
</dbReference>
<keyword evidence="1" id="KW-0235">DNA replication</keyword>
<dbReference type="Gene3D" id="3.10.450.50">
    <property type="match status" value="1"/>
</dbReference>
<dbReference type="SMART" id="SM00271">
    <property type="entry name" value="DnaJ"/>
    <property type="match status" value="1"/>
</dbReference>
<evidence type="ECO:0000313" key="6">
    <source>
        <dbReference type="Proteomes" id="UP000182569"/>
    </source>
</evidence>
<dbReference type="InterPro" id="IPR001623">
    <property type="entry name" value="DnaJ_domain"/>
</dbReference>
<dbReference type="Pfam" id="PF02810">
    <property type="entry name" value="SEC-C"/>
    <property type="match status" value="1"/>
</dbReference>
<dbReference type="InterPro" id="IPR036869">
    <property type="entry name" value="J_dom_sf"/>
</dbReference>
<feature type="repeat" description="TPR" evidence="3">
    <location>
        <begin position="248"/>
        <end position="281"/>
    </location>
</feature>
<dbReference type="AlphaFoldDB" id="A0A1J0GGF6"/>
<dbReference type="PROSITE" id="PS50076">
    <property type="entry name" value="DNAJ_2"/>
    <property type="match status" value="1"/>
</dbReference>
<feature type="repeat" description="TPR" evidence="3">
    <location>
        <begin position="136"/>
        <end position="169"/>
    </location>
</feature>
<evidence type="ECO:0000313" key="5">
    <source>
        <dbReference type="EMBL" id="APC39990.1"/>
    </source>
</evidence>
<keyword evidence="6" id="KW-1185">Reference proteome</keyword>
<dbReference type="GO" id="GO:0005737">
    <property type="term" value="C:cytoplasm"/>
    <property type="evidence" value="ECO:0007669"/>
    <property type="project" value="TreeGrafter"/>
</dbReference>
<sequence length="455" mass="53435">MKDYYEILELTALASNEDIKKAYFKSVRKYPPDRFEVEFMNIRKAYEILSNEKTRKQYDSINNLDSDVKENYSLARTYMEEEELNKAIKILQKMQKEDSKSLIVKVLLAEVYLKNSNSGKALTVYEELTLEEPENSAFAGYLANAYLNRGWHKKAILAYNKAIELDSDNISLWLGLSEAYVESNEYFNARNVLEKALEVVTDIKDNTTIYLELITIDMNFEMFSSIHKPIDKLAELAINNDEIKENITSTLSELASYLMQMEKMEDAKKIIEKAAKILPEDEDVLRIKNEIENYMIYIDDFHKLEANKKINHEVVSLISFNVLPNNELGMHDEEEKEAMNYFQEYTVLYNYDIYKSSIKKLEKDYPHLYALKVEFFNKLTNNIERKKMQVEYKKHLGNYKHIINKFFDEDDNEENEESLKDYEPQEPIVREESKVGRNDLCPCGSGKKYKKCCGK</sequence>
<dbReference type="Pfam" id="PF00226">
    <property type="entry name" value="DnaJ"/>
    <property type="match status" value="1"/>
</dbReference>
<keyword evidence="3" id="KW-0802">TPR repeat</keyword>
<dbReference type="GO" id="GO:0006260">
    <property type="term" value="P:DNA replication"/>
    <property type="evidence" value="ECO:0007669"/>
    <property type="project" value="UniProtKB-KW"/>
</dbReference>
<dbReference type="SUPFAM" id="SSF103642">
    <property type="entry name" value="Sec-C motif"/>
    <property type="match status" value="1"/>
</dbReference>
<dbReference type="PROSITE" id="PS50005">
    <property type="entry name" value="TPR"/>
    <property type="match status" value="2"/>
</dbReference>
<dbReference type="Pfam" id="PF13432">
    <property type="entry name" value="TPR_16"/>
    <property type="match status" value="1"/>
</dbReference>
<dbReference type="STRING" id="1552.A7L45_07885"/>
<dbReference type="InterPro" id="IPR011990">
    <property type="entry name" value="TPR-like_helical_dom_sf"/>
</dbReference>
<dbReference type="RefSeq" id="WP_071612284.1">
    <property type="nucleotide sequence ID" value="NZ_CP015756.1"/>
</dbReference>
<dbReference type="Gene3D" id="1.10.287.110">
    <property type="entry name" value="DnaJ domain"/>
    <property type="match status" value="1"/>
</dbReference>
<accession>A0A1J0GGF6</accession>
<proteinExistence type="predicted"/>
<dbReference type="GO" id="GO:0042026">
    <property type="term" value="P:protein refolding"/>
    <property type="evidence" value="ECO:0007669"/>
    <property type="project" value="TreeGrafter"/>
</dbReference>
<dbReference type="OrthoDB" id="129696at2"/>
<protein>
    <recommendedName>
        <fullName evidence="4">J domain-containing protein</fullName>
    </recommendedName>
</protein>
<dbReference type="InterPro" id="IPR004027">
    <property type="entry name" value="SEC_C_motif"/>
</dbReference>
<dbReference type="InterPro" id="IPR018253">
    <property type="entry name" value="DnaJ_domain_CS"/>
</dbReference>
<organism evidence="5 6">
    <name type="scientific">Clostridium estertheticum subsp. estertheticum</name>
    <dbReference type="NCBI Taxonomy" id="1552"/>
    <lineage>
        <taxon>Bacteria</taxon>
        <taxon>Bacillati</taxon>
        <taxon>Bacillota</taxon>
        <taxon>Clostridia</taxon>
        <taxon>Eubacteriales</taxon>
        <taxon>Clostridiaceae</taxon>
        <taxon>Clostridium</taxon>
    </lineage>
</organism>
<dbReference type="KEGG" id="ceu:A7L45_07885"/>
<dbReference type="PANTHER" id="PTHR43096">
    <property type="entry name" value="DNAJ HOMOLOG 1, MITOCHONDRIAL-RELATED"/>
    <property type="match status" value="1"/>
</dbReference>
<dbReference type="PRINTS" id="PR00625">
    <property type="entry name" value="JDOMAIN"/>
</dbReference>
<gene>
    <name evidence="5" type="ORF">A7L45_07885</name>
</gene>
<dbReference type="PANTHER" id="PTHR43096:SF52">
    <property type="entry name" value="DNAJ HOMOLOG 1, MITOCHONDRIAL-RELATED"/>
    <property type="match status" value="1"/>
</dbReference>
<keyword evidence="2" id="KW-0143">Chaperone</keyword>
<reference evidence="6" key="1">
    <citation type="journal article" date="2016" name="Front. Microbiol.">
        <title>Complete Genome Sequence of Clostridium estertheticum DSM 8809, a Microbe Identified in Spoiled Vacuum Packed Beef.</title>
        <authorList>
            <person name="Yu Z."/>
            <person name="Gunn L."/>
            <person name="Brennan E."/>
            <person name="Reid R."/>
            <person name="Wall P.G."/>
            <person name="Gaora O.P."/>
            <person name="Hurley D."/>
            <person name="Bolton D."/>
            <person name="Fanning S."/>
        </authorList>
    </citation>
    <scope>NUCLEOTIDE SEQUENCE [LARGE SCALE GENOMIC DNA]</scope>
    <source>
        <strain evidence="6">DSM 8809</strain>
    </source>
</reference>
<evidence type="ECO:0000259" key="4">
    <source>
        <dbReference type="PROSITE" id="PS50076"/>
    </source>
</evidence>
<feature type="domain" description="J" evidence="4">
    <location>
        <begin position="3"/>
        <end position="62"/>
    </location>
</feature>
<evidence type="ECO:0000256" key="1">
    <source>
        <dbReference type="ARBA" id="ARBA00022705"/>
    </source>
</evidence>
<dbReference type="PROSITE" id="PS00636">
    <property type="entry name" value="DNAJ_1"/>
    <property type="match status" value="1"/>
</dbReference>
<dbReference type="GO" id="GO:0051082">
    <property type="term" value="F:unfolded protein binding"/>
    <property type="evidence" value="ECO:0007669"/>
    <property type="project" value="TreeGrafter"/>
</dbReference>
<dbReference type="SUPFAM" id="SSF48452">
    <property type="entry name" value="TPR-like"/>
    <property type="match status" value="1"/>
</dbReference>
<name>A0A1J0GGF6_9CLOT</name>
<dbReference type="SUPFAM" id="SSF46565">
    <property type="entry name" value="Chaperone J-domain"/>
    <property type="match status" value="1"/>
</dbReference>
<dbReference type="EMBL" id="CP015756">
    <property type="protein sequence ID" value="APC39990.1"/>
    <property type="molecule type" value="Genomic_DNA"/>
</dbReference>
<evidence type="ECO:0000256" key="3">
    <source>
        <dbReference type="PROSITE-ProRule" id="PRU00339"/>
    </source>
</evidence>
<evidence type="ECO:0000256" key="2">
    <source>
        <dbReference type="ARBA" id="ARBA00023186"/>
    </source>
</evidence>
<dbReference type="Pfam" id="PF13181">
    <property type="entry name" value="TPR_8"/>
    <property type="match status" value="1"/>
</dbReference>
<dbReference type="Gene3D" id="1.25.40.10">
    <property type="entry name" value="Tetratricopeptide repeat domain"/>
    <property type="match status" value="2"/>
</dbReference>
<dbReference type="Proteomes" id="UP000182569">
    <property type="component" value="Chromosome"/>
</dbReference>
<dbReference type="SMART" id="SM00028">
    <property type="entry name" value="TPR"/>
    <property type="match status" value="5"/>
</dbReference>